<dbReference type="EMBL" id="JBFMIA010000097">
    <property type="protein sequence ID" value="MEW9503466.1"/>
    <property type="molecule type" value="Genomic_DNA"/>
</dbReference>
<comment type="caution">
    <text evidence="1">The sequence shown here is derived from an EMBL/GenBank/DDBJ whole genome shotgun (WGS) entry which is preliminary data.</text>
</comment>
<gene>
    <name evidence="1" type="ORF">AB1471_17130</name>
</gene>
<proteinExistence type="predicted"/>
<evidence type="ECO:0000313" key="2">
    <source>
        <dbReference type="Proteomes" id="UP001556040"/>
    </source>
</evidence>
<dbReference type="RefSeq" id="WP_367780946.1">
    <property type="nucleotide sequence ID" value="NZ_JBFMIA010000097.1"/>
</dbReference>
<organism evidence="1 2">
    <name type="scientific">Jeotgalibacillus marinus</name>
    <dbReference type="NCBI Taxonomy" id="86667"/>
    <lineage>
        <taxon>Bacteria</taxon>
        <taxon>Bacillati</taxon>
        <taxon>Bacillota</taxon>
        <taxon>Bacilli</taxon>
        <taxon>Bacillales</taxon>
        <taxon>Caryophanaceae</taxon>
        <taxon>Jeotgalibacillus</taxon>
    </lineage>
</organism>
<name>A0ABV3Q8K9_9BACL</name>
<evidence type="ECO:0000313" key="1">
    <source>
        <dbReference type="EMBL" id="MEW9503466.1"/>
    </source>
</evidence>
<evidence type="ECO:0008006" key="3">
    <source>
        <dbReference type="Google" id="ProtNLM"/>
    </source>
</evidence>
<feature type="non-terminal residue" evidence="1">
    <location>
        <position position="143"/>
    </location>
</feature>
<sequence length="143" mass="16079">NVTLLTNGDIVLVFEGQGVDNTSVYYEYGTFDNDEVSWHTNGIPYDNGLQPSIAALDNGRSLKTHKSESDGHLWLSTNKVVDPHLIWRIGETEKYEPHNSNNPVMLQLDNGYILSMFDSNQSNGTWNRMGEVSSNGQEVEWTT</sequence>
<keyword evidence="2" id="KW-1185">Reference proteome</keyword>
<accession>A0ABV3Q8K9</accession>
<dbReference type="Proteomes" id="UP001556040">
    <property type="component" value="Unassembled WGS sequence"/>
</dbReference>
<reference evidence="1 2" key="1">
    <citation type="journal article" date="1979" name="Int. J. Syst. Evol. Microbiol.">
        <title>Bacillus globisporus subsp. marinus subsp. nov.</title>
        <authorList>
            <person name="Liu H."/>
        </authorList>
    </citation>
    <scope>NUCLEOTIDE SEQUENCE [LARGE SCALE GENOMIC DNA]</scope>
    <source>
        <strain evidence="1 2">DSM 1297</strain>
    </source>
</reference>
<feature type="non-terminal residue" evidence="1">
    <location>
        <position position="1"/>
    </location>
</feature>
<protein>
    <recommendedName>
        <fullName evidence="3">Bulb-type lectin domain-containing protein</fullName>
    </recommendedName>
</protein>